<evidence type="ECO:0000256" key="1">
    <source>
        <dbReference type="SAM" id="MobiDB-lite"/>
    </source>
</evidence>
<dbReference type="Proteomes" id="UP000123552">
    <property type="component" value="Genome"/>
</dbReference>
<evidence type="ECO:0000313" key="2">
    <source>
        <dbReference type="EMBL" id="AKV62279.1"/>
    </source>
</evidence>
<reference evidence="2 3" key="1">
    <citation type="journal article" date="2015" name="Front. Microbiol.">
        <title>Novel circular single-stranded DNA viruses identified in marine invertebrates reveal high sequence diversity and consistent predicted intrinsic disorder patterns within putative structural proteins.</title>
        <authorList>
            <person name="Rosario K."/>
            <person name="Schenck R.O."/>
            <person name="Harbeitner R.C."/>
            <person name="Lawler S.N."/>
            <person name="Breitbart M."/>
        </authorList>
    </citation>
    <scope>NUCLEOTIDE SEQUENCE [LARGE SCALE GENOMIC DNA]</scope>
    <source>
        <strain evidence="2">I0085A5</strain>
    </source>
</reference>
<evidence type="ECO:0000313" key="3">
    <source>
        <dbReference type="Proteomes" id="UP000123552"/>
    </source>
</evidence>
<organism evidence="2 3">
    <name type="scientific">Hermit crab associated circular virus</name>
    <dbReference type="NCBI Taxonomy" id="1692252"/>
    <lineage>
        <taxon>Viruses</taxon>
        <taxon>Monodnaviria</taxon>
        <taxon>Shotokuvirae</taxon>
        <taxon>Cressdnaviricota</taxon>
        <taxon>Arfiviricetes</taxon>
        <taxon>Cirlivirales</taxon>
        <taxon>Circoviridae</taxon>
    </lineage>
</organism>
<keyword evidence="3" id="KW-1185">Reference proteome</keyword>
<protein>
    <submittedName>
        <fullName evidence="2">Putative capsid protein</fullName>
    </submittedName>
</protein>
<dbReference type="InterPro" id="IPR029053">
    <property type="entry name" value="Viral_coat"/>
</dbReference>
<feature type="region of interest" description="Disordered" evidence="1">
    <location>
        <begin position="42"/>
        <end position="66"/>
    </location>
</feature>
<proteinExistence type="predicted"/>
<name>A0A0K1RL55_9CIRC</name>
<sequence length="321" mass="36418">MSFLGPYFAEGTLGEVAAIGTTAGAVTDAIYQGTSRMTKFLTPPRPSSKRLRAVSPKMQTGTPEPAHTIMPRGISTHMRKSAYHRNLGRRVGKYSTRRTLYTGFKNDLVSKKTYWSRLIRIPHYGAGQEEHIKYRRGAYCNVRGVKINYWFSMDANTQYPVQVRWAIINPKVNEGTDLTLVTNPENFFISKDPTTEQSENFPTTGNYFKYMNRKINRELYGVLKEGTFTMSIDPAAAVPNPGVVYRPGSAVKKIALYVPVNRQMKWNNVVAGDANGYPEQNLYFVWWYDTAANDNTNPSASPLVQEFHEKTIYFKNSQMFA</sequence>
<dbReference type="EMBL" id="KR528556">
    <property type="protein sequence ID" value="AKV62279.1"/>
    <property type="molecule type" value="Genomic_DNA"/>
</dbReference>
<accession>A0A0K1RL55</accession>
<dbReference type="Gene3D" id="2.60.120.20">
    <property type="match status" value="1"/>
</dbReference>